<gene>
    <name evidence="9" type="ORF">GP473_03340</name>
</gene>
<evidence type="ECO:0000313" key="10">
    <source>
        <dbReference type="Proteomes" id="UP000515275"/>
    </source>
</evidence>
<comment type="subcellular location">
    <subcellularLocation>
        <location evidence="1">Cell membrane</location>
        <topology evidence="1">Multi-pass membrane protein</topology>
    </subcellularLocation>
</comment>
<feature type="transmembrane region" description="Helical" evidence="7">
    <location>
        <begin position="144"/>
        <end position="164"/>
    </location>
</feature>
<dbReference type="PANTHER" id="PTHR40074:SF4">
    <property type="entry name" value="INNER MEMBRANE PROTEIN YCFT"/>
    <property type="match status" value="1"/>
</dbReference>
<evidence type="ECO:0000313" key="9">
    <source>
        <dbReference type="EMBL" id="QNH95838.1"/>
    </source>
</evidence>
<keyword evidence="6 7" id="KW-0472">Membrane</keyword>
<keyword evidence="3" id="KW-1003">Cell membrane</keyword>
<feature type="transmembrane region" description="Helical" evidence="7">
    <location>
        <begin position="52"/>
        <end position="69"/>
    </location>
</feature>
<keyword evidence="4 7" id="KW-0812">Transmembrane</keyword>
<reference evidence="9 10" key="1">
    <citation type="submission" date="2019-12" db="EMBL/GenBank/DDBJ databases">
        <title>Corynebacterium sp. nov., isolated from feces of the Anser Albifrons in China.</title>
        <authorList>
            <person name="Liu Q."/>
        </authorList>
    </citation>
    <scope>NUCLEOTIDE SEQUENCE [LARGE SCALE GENOMIC DNA]</scope>
    <source>
        <strain evidence="9 10">23H37-10</strain>
    </source>
</reference>
<accession>A0A7G7YMW8</accession>
<evidence type="ECO:0000256" key="4">
    <source>
        <dbReference type="ARBA" id="ARBA00022692"/>
    </source>
</evidence>
<dbReference type="GO" id="GO:0016413">
    <property type="term" value="F:O-acetyltransferase activity"/>
    <property type="evidence" value="ECO:0007669"/>
    <property type="project" value="TreeGrafter"/>
</dbReference>
<dbReference type="KEGG" id="cans:GP473_03340"/>
<comment type="similarity">
    <text evidence="2">Belongs to the acyltransferase 3 family.</text>
</comment>
<evidence type="ECO:0000256" key="1">
    <source>
        <dbReference type="ARBA" id="ARBA00004651"/>
    </source>
</evidence>
<feature type="transmembrane region" description="Helical" evidence="7">
    <location>
        <begin position="236"/>
        <end position="256"/>
    </location>
</feature>
<dbReference type="Proteomes" id="UP000515275">
    <property type="component" value="Chromosome"/>
</dbReference>
<proteinExistence type="inferred from homology"/>
<dbReference type="GO" id="GO:0009246">
    <property type="term" value="P:enterobacterial common antigen biosynthetic process"/>
    <property type="evidence" value="ECO:0007669"/>
    <property type="project" value="TreeGrafter"/>
</dbReference>
<evidence type="ECO:0000256" key="6">
    <source>
        <dbReference type="ARBA" id="ARBA00023136"/>
    </source>
</evidence>
<feature type="transmembrane region" description="Helical" evidence="7">
    <location>
        <begin position="121"/>
        <end position="138"/>
    </location>
</feature>
<evidence type="ECO:0000259" key="8">
    <source>
        <dbReference type="Pfam" id="PF01757"/>
    </source>
</evidence>
<dbReference type="PANTHER" id="PTHR40074">
    <property type="entry name" value="O-ACETYLTRANSFERASE WECH"/>
    <property type="match status" value="1"/>
</dbReference>
<evidence type="ECO:0000256" key="5">
    <source>
        <dbReference type="ARBA" id="ARBA00022989"/>
    </source>
</evidence>
<feature type="domain" description="Acyltransferase 3" evidence="8">
    <location>
        <begin position="12"/>
        <end position="325"/>
    </location>
</feature>
<dbReference type="AlphaFoldDB" id="A0A7G7YMW8"/>
<feature type="transmembrane region" description="Helical" evidence="7">
    <location>
        <begin position="20"/>
        <end position="45"/>
    </location>
</feature>
<evidence type="ECO:0000256" key="7">
    <source>
        <dbReference type="SAM" id="Phobius"/>
    </source>
</evidence>
<feature type="transmembrane region" description="Helical" evidence="7">
    <location>
        <begin position="171"/>
        <end position="192"/>
    </location>
</feature>
<keyword evidence="9" id="KW-0012">Acyltransferase</keyword>
<dbReference type="GO" id="GO:0005886">
    <property type="term" value="C:plasma membrane"/>
    <property type="evidence" value="ECO:0007669"/>
    <property type="project" value="UniProtKB-SubCell"/>
</dbReference>
<name>A0A7G7YMW8_9CORY</name>
<keyword evidence="10" id="KW-1185">Reference proteome</keyword>
<organism evidence="9 10">
    <name type="scientific">Corynebacterium anserum</name>
    <dbReference type="NCBI Taxonomy" id="2684406"/>
    <lineage>
        <taxon>Bacteria</taxon>
        <taxon>Bacillati</taxon>
        <taxon>Actinomycetota</taxon>
        <taxon>Actinomycetes</taxon>
        <taxon>Mycobacteriales</taxon>
        <taxon>Corynebacteriaceae</taxon>
        <taxon>Corynebacterium</taxon>
    </lineage>
</organism>
<protein>
    <submittedName>
        <fullName evidence="9">Acyltransferase family protein</fullName>
    </submittedName>
</protein>
<evidence type="ECO:0000256" key="2">
    <source>
        <dbReference type="ARBA" id="ARBA00007400"/>
    </source>
</evidence>
<keyword evidence="5 7" id="KW-1133">Transmembrane helix</keyword>
<keyword evidence="9" id="KW-0808">Transferase</keyword>
<dbReference type="Pfam" id="PF01757">
    <property type="entry name" value="Acyl_transf_3"/>
    <property type="match status" value="1"/>
</dbReference>
<feature type="transmembrane region" description="Helical" evidence="7">
    <location>
        <begin position="311"/>
        <end position="330"/>
    </location>
</feature>
<evidence type="ECO:0000256" key="3">
    <source>
        <dbReference type="ARBA" id="ARBA00022475"/>
    </source>
</evidence>
<dbReference type="EMBL" id="CP046883">
    <property type="protein sequence ID" value="QNH95838.1"/>
    <property type="molecule type" value="Genomic_DNA"/>
</dbReference>
<feature type="transmembrane region" description="Helical" evidence="7">
    <location>
        <begin position="81"/>
        <end position="100"/>
    </location>
</feature>
<sequence length="360" mass="40136">MPAVTVSRQRVDWADSAKGLSIIGVCLMHVVTGVDGGTLTAWGHFSTLLDPLRMPLFFLVSGLFSHRVITRDLTDLWYRRLWFLLVPYLIYTPVQAAIRLDFMEELTASNLIKAIIVGDPGLWFLYTLMLYNIAAVLLRHQPPWLALLISTVPLFVGCMSGAVMEQGYRQAMMYAPIFFAGLHYRQVIFTVAAKASHVKVVVSAFVVFALWELIYRGLEFYYFQGWDEKIAGETSILALVRTFTAVPLGIIIAVWISHTPVLSTFVNFVGRNTLPIYVSHHAALTFTNTVIVPWMAEQTPGMAEALASPHVSILLGLATCVVSGAVFYFVGKTPILKWTLFPPALPRRRTHSASMVKIQG</sequence>
<feature type="transmembrane region" description="Helical" evidence="7">
    <location>
        <begin position="198"/>
        <end position="215"/>
    </location>
</feature>
<dbReference type="InterPro" id="IPR002656">
    <property type="entry name" value="Acyl_transf_3_dom"/>
</dbReference>